<dbReference type="PANTHER" id="PTHR14239:SF10">
    <property type="entry name" value="REDUCTASE"/>
    <property type="match status" value="1"/>
</dbReference>
<dbReference type="Pfam" id="PF03807">
    <property type="entry name" value="F420_oxidored"/>
    <property type="match status" value="1"/>
</dbReference>
<dbReference type="RefSeq" id="WP_143950938.1">
    <property type="nucleotide sequence ID" value="NZ_BAABMB010000005.1"/>
</dbReference>
<gene>
    <name evidence="3" type="ORF">FOZ76_24595</name>
</gene>
<protein>
    <submittedName>
        <fullName evidence="3">NADPH-dependent F420 reductase</fullName>
    </submittedName>
</protein>
<dbReference type="AlphaFoldDB" id="A0A556A7G6"/>
<dbReference type="InterPro" id="IPR028939">
    <property type="entry name" value="P5C_Rdtase_cat_N"/>
</dbReference>
<accession>A0A556A7G6</accession>
<comment type="caution">
    <text evidence="3">The sequence shown here is derived from an EMBL/GenBank/DDBJ whole genome shotgun (WGS) entry which is preliminary data.</text>
</comment>
<dbReference type="Proteomes" id="UP000318405">
    <property type="component" value="Unassembled WGS sequence"/>
</dbReference>
<organism evidence="3 4">
    <name type="scientific">Verticiella sediminum</name>
    <dbReference type="NCBI Taxonomy" id="1247510"/>
    <lineage>
        <taxon>Bacteria</taxon>
        <taxon>Pseudomonadati</taxon>
        <taxon>Pseudomonadota</taxon>
        <taxon>Betaproteobacteria</taxon>
        <taxon>Burkholderiales</taxon>
        <taxon>Alcaligenaceae</taxon>
        <taxon>Verticiella</taxon>
    </lineage>
</organism>
<evidence type="ECO:0000313" key="4">
    <source>
        <dbReference type="Proteomes" id="UP000318405"/>
    </source>
</evidence>
<sequence>MNITLIGAGSMGAGFVKQLTAAGHQVRVTSRDLAKAEALAVAHAGATAVAPADALGDSLVVIVATSYADAVPALKALGSLEGRIVIDITNPLTADYMGLTLGHATSAAEEIAKALPGAQVVKAFNTVLAQVLAEGPAFPNGQTVPVFYAGDDERAKQTVRALAESIGFQPVDAGGLKNARYLEPVAGLNIYFAYGAGQGTQIAPTWIRRG</sequence>
<dbReference type="SUPFAM" id="SSF51735">
    <property type="entry name" value="NAD(P)-binding Rossmann-fold domains"/>
    <property type="match status" value="1"/>
</dbReference>
<keyword evidence="1" id="KW-0560">Oxidoreductase</keyword>
<dbReference type="Gene3D" id="3.40.50.720">
    <property type="entry name" value="NAD(P)-binding Rossmann-like Domain"/>
    <property type="match status" value="1"/>
</dbReference>
<dbReference type="GO" id="GO:0016491">
    <property type="term" value="F:oxidoreductase activity"/>
    <property type="evidence" value="ECO:0007669"/>
    <property type="project" value="UniProtKB-KW"/>
</dbReference>
<evidence type="ECO:0000313" key="3">
    <source>
        <dbReference type="EMBL" id="TSH88822.1"/>
    </source>
</evidence>
<dbReference type="InterPro" id="IPR036291">
    <property type="entry name" value="NAD(P)-bd_dom_sf"/>
</dbReference>
<reference evidence="3 4" key="1">
    <citation type="submission" date="2019-07" db="EMBL/GenBank/DDBJ databases">
        <title>Qingshengfaniella alkalisoli gen. nov., sp. nov., isolated from saline soil.</title>
        <authorList>
            <person name="Xu L."/>
            <person name="Huang X.-X."/>
            <person name="Sun J.-Q."/>
        </authorList>
    </citation>
    <scope>NUCLEOTIDE SEQUENCE [LARGE SCALE GENOMIC DNA]</scope>
    <source>
        <strain evidence="3 4">DSM 27279</strain>
    </source>
</reference>
<dbReference type="InterPro" id="IPR051267">
    <property type="entry name" value="STEAP_metalloreductase"/>
</dbReference>
<evidence type="ECO:0000256" key="1">
    <source>
        <dbReference type="ARBA" id="ARBA00023002"/>
    </source>
</evidence>
<feature type="domain" description="Pyrroline-5-carboxylate reductase catalytic N-terminal" evidence="2">
    <location>
        <begin position="3"/>
        <end position="91"/>
    </location>
</feature>
<proteinExistence type="predicted"/>
<dbReference type="OrthoDB" id="5499754at2"/>
<evidence type="ECO:0000259" key="2">
    <source>
        <dbReference type="Pfam" id="PF03807"/>
    </source>
</evidence>
<keyword evidence="4" id="KW-1185">Reference proteome</keyword>
<dbReference type="EMBL" id="VLTJ01000042">
    <property type="protein sequence ID" value="TSH88822.1"/>
    <property type="molecule type" value="Genomic_DNA"/>
</dbReference>
<dbReference type="PANTHER" id="PTHR14239">
    <property type="entry name" value="DUDULIN-RELATED"/>
    <property type="match status" value="1"/>
</dbReference>
<name>A0A556A7G6_9BURK</name>